<keyword evidence="12" id="KW-1208">Phospholipid metabolism</keyword>
<dbReference type="GO" id="GO:0008654">
    <property type="term" value="P:phospholipid biosynthetic process"/>
    <property type="evidence" value="ECO:0007669"/>
    <property type="project" value="UniProtKB-KW"/>
</dbReference>
<evidence type="ECO:0000256" key="6">
    <source>
        <dbReference type="ARBA" id="ARBA00022741"/>
    </source>
</evidence>
<evidence type="ECO:0000256" key="12">
    <source>
        <dbReference type="ARBA" id="ARBA00023264"/>
    </source>
</evidence>
<dbReference type="InterPro" id="IPR001206">
    <property type="entry name" value="Diacylglycerol_kinase_cat_dom"/>
</dbReference>
<comment type="caution">
    <text evidence="14">The sequence shown here is derived from an EMBL/GenBank/DDBJ whole genome shotgun (WGS) entry which is preliminary data.</text>
</comment>
<evidence type="ECO:0000259" key="13">
    <source>
        <dbReference type="PROSITE" id="PS50146"/>
    </source>
</evidence>
<feature type="domain" description="DAGKc" evidence="13">
    <location>
        <begin position="1"/>
        <end position="128"/>
    </location>
</feature>
<comment type="similarity">
    <text evidence="2">Belongs to the diacylglycerol/lipid kinase family.</text>
</comment>
<gene>
    <name evidence="14" type="ORF">Q428_04865</name>
</gene>
<dbReference type="GO" id="GO:0005886">
    <property type="term" value="C:plasma membrane"/>
    <property type="evidence" value="ECO:0007669"/>
    <property type="project" value="TreeGrafter"/>
</dbReference>
<dbReference type="InterPro" id="IPR045540">
    <property type="entry name" value="YegS/DAGK_C"/>
</dbReference>
<dbReference type="InterPro" id="IPR017438">
    <property type="entry name" value="ATP-NAD_kinase_N"/>
</dbReference>
<dbReference type="PROSITE" id="PS50146">
    <property type="entry name" value="DAGK"/>
    <property type="match status" value="1"/>
</dbReference>
<dbReference type="Proteomes" id="UP000019681">
    <property type="component" value="Unassembled WGS sequence"/>
</dbReference>
<dbReference type="GO" id="GO:0005524">
    <property type="term" value="F:ATP binding"/>
    <property type="evidence" value="ECO:0007669"/>
    <property type="project" value="UniProtKB-KW"/>
</dbReference>
<evidence type="ECO:0000256" key="8">
    <source>
        <dbReference type="ARBA" id="ARBA00022840"/>
    </source>
</evidence>
<evidence type="ECO:0000256" key="7">
    <source>
        <dbReference type="ARBA" id="ARBA00022777"/>
    </source>
</evidence>
<dbReference type="STRING" id="1403537.Q428_04865"/>
<dbReference type="InterPro" id="IPR050187">
    <property type="entry name" value="Lipid_Phosphate_FormReg"/>
</dbReference>
<evidence type="ECO:0000256" key="2">
    <source>
        <dbReference type="ARBA" id="ARBA00005983"/>
    </source>
</evidence>
<proteinExistence type="inferred from homology"/>
<evidence type="ECO:0000313" key="14">
    <source>
        <dbReference type="EMBL" id="EYE88980.1"/>
    </source>
</evidence>
<keyword evidence="9" id="KW-0460">Magnesium</keyword>
<dbReference type="RefSeq" id="WP_035378667.1">
    <property type="nucleotide sequence ID" value="NZ_AZQP01000010.1"/>
</dbReference>
<dbReference type="EMBL" id="AZQP01000010">
    <property type="protein sequence ID" value="EYE88980.1"/>
    <property type="molecule type" value="Genomic_DNA"/>
</dbReference>
<evidence type="ECO:0000256" key="1">
    <source>
        <dbReference type="ARBA" id="ARBA00001946"/>
    </source>
</evidence>
<dbReference type="Pfam" id="PF19279">
    <property type="entry name" value="YegS_C"/>
    <property type="match status" value="1"/>
</dbReference>
<keyword evidence="7 14" id="KW-0418">Kinase</keyword>
<dbReference type="InterPro" id="IPR016064">
    <property type="entry name" value="NAD/diacylglycerol_kinase_sf"/>
</dbReference>
<sequence>MGILFIINPVAGKGKAEKIVPIIQEICEKCNIDYKILHTTKPKEGTELAKWGTENGYERIISVGGDGTLNEVMNGVVGSQSAIGVIPGGSGNDFIKSINSEKDLERIILDNIYGEINHIDLGKCNGRYFINVASGGMDAEVLINTHRAKRIFSGSMAYLVGLINTIFTYRFKRVKVKIDDLLLEDELTLTAVANGRYYGGGMLPAPMADLRDGYFDICFIKKVSKTKMLRLFPKFIKGEHEKIKEVFFYKGKHVELSSDEEIAVNIDGELELSKRIEFEIIPKALSVITKIK</sequence>
<reference evidence="14 15" key="1">
    <citation type="journal article" date="2014" name="Genome Announc.">
        <title>Draft Genome Sequence of Fervidicella metallireducens Strain AeBT, an Iron-Reducing Thermoanaerobe from the Great Artesian Basin.</title>
        <authorList>
            <person name="Patel B.K."/>
        </authorList>
    </citation>
    <scope>NUCLEOTIDE SEQUENCE [LARGE SCALE GENOMIC DNA]</scope>
    <source>
        <strain evidence="14 15">AeB</strain>
    </source>
</reference>
<keyword evidence="4" id="KW-0808">Transferase</keyword>
<evidence type="ECO:0000313" key="15">
    <source>
        <dbReference type="Proteomes" id="UP000019681"/>
    </source>
</evidence>
<keyword evidence="5" id="KW-0479">Metal-binding</keyword>
<protein>
    <submittedName>
        <fullName evidence="14">Diacylglycerol kinase</fullName>
    </submittedName>
</protein>
<evidence type="ECO:0000256" key="11">
    <source>
        <dbReference type="ARBA" id="ARBA00023209"/>
    </source>
</evidence>
<dbReference type="PANTHER" id="PTHR12358">
    <property type="entry name" value="SPHINGOSINE KINASE"/>
    <property type="match status" value="1"/>
</dbReference>
<comment type="cofactor">
    <cofactor evidence="1">
        <name>Mg(2+)</name>
        <dbReference type="ChEBI" id="CHEBI:18420"/>
    </cofactor>
</comment>
<keyword evidence="15" id="KW-1185">Reference proteome</keyword>
<dbReference type="InterPro" id="IPR005218">
    <property type="entry name" value="Diacylglycerol/lipid_kinase"/>
</dbReference>
<keyword evidence="11" id="KW-0594">Phospholipid biosynthesis</keyword>
<dbReference type="Gene3D" id="3.40.50.10330">
    <property type="entry name" value="Probable inorganic polyphosphate/atp-NAD kinase, domain 1"/>
    <property type="match status" value="1"/>
</dbReference>
<keyword evidence="6" id="KW-0547">Nucleotide-binding</keyword>
<dbReference type="SUPFAM" id="SSF111331">
    <property type="entry name" value="NAD kinase/diacylglycerol kinase-like"/>
    <property type="match status" value="1"/>
</dbReference>
<dbReference type="Gene3D" id="2.60.200.40">
    <property type="match status" value="1"/>
</dbReference>
<dbReference type="Pfam" id="PF00781">
    <property type="entry name" value="DAGK_cat"/>
    <property type="match status" value="1"/>
</dbReference>
<dbReference type="PANTHER" id="PTHR12358:SF106">
    <property type="entry name" value="LIPID KINASE YEGS"/>
    <property type="match status" value="1"/>
</dbReference>
<name>A0A017RYH1_9CLOT</name>
<dbReference type="GO" id="GO:0004143">
    <property type="term" value="F:ATP-dependent diacylglycerol kinase activity"/>
    <property type="evidence" value="ECO:0007669"/>
    <property type="project" value="TreeGrafter"/>
</dbReference>
<evidence type="ECO:0000256" key="9">
    <source>
        <dbReference type="ARBA" id="ARBA00022842"/>
    </source>
</evidence>
<dbReference type="AlphaFoldDB" id="A0A017RYH1"/>
<dbReference type="NCBIfam" id="TIGR00147">
    <property type="entry name" value="YegS/Rv2252/BmrU family lipid kinase"/>
    <property type="match status" value="1"/>
</dbReference>
<evidence type="ECO:0000256" key="3">
    <source>
        <dbReference type="ARBA" id="ARBA00022516"/>
    </source>
</evidence>
<dbReference type="OrthoDB" id="9786026at2"/>
<dbReference type="GO" id="GO:0046872">
    <property type="term" value="F:metal ion binding"/>
    <property type="evidence" value="ECO:0007669"/>
    <property type="project" value="UniProtKB-KW"/>
</dbReference>
<organism evidence="14 15">
    <name type="scientific">Fervidicella metallireducens AeB</name>
    <dbReference type="NCBI Taxonomy" id="1403537"/>
    <lineage>
        <taxon>Bacteria</taxon>
        <taxon>Bacillati</taxon>
        <taxon>Bacillota</taxon>
        <taxon>Clostridia</taxon>
        <taxon>Eubacteriales</taxon>
        <taxon>Clostridiaceae</taxon>
        <taxon>Fervidicella</taxon>
    </lineage>
</organism>
<accession>A0A017RYH1</accession>
<keyword evidence="10" id="KW-0443">Lipid metabolism</keyword>
<keyword evidence="8" id="KW-0067">ATP-binding</keyword>
<dbReference type="SMART" id="SM00046">
    <property type="entry name" value="DAGKc"/>
    <property type="match status" value="1"/>
</dbReference>
<evidence type="ECO:0000256" key="10">
    <source>
        <dbReference type="ARBA" id="ARBA00023098"/>
    </source>
</evidence>
<evidence type="ECO:0000256" key="4">
    <source>
        <dbReference type="ARBA" id="ARBA00022679"/>
    </source>
</evidence>
<evidence type="ECO:0000256" key="5">
    <source>
        <dbReference type="ARBA" id="ARBA00022723"/>
    </source>
</evidence>
<keyword evidence="3" id="KW-0444">Lipid biosynthesis</keyword>